<keyword evidence="3 6" id="KW-0238">DNA-binding</keyword>
<dbReference type="InterPro" id="IPR036390">
    <property type="entry name" value="WH_DNA-bd_sf"/>
</dbReference>
<dbReference type="Pfam" id="PF00126">
    <property type="entry name" value="HTH_1"/>
    <property type="match status" value="1"/>
</dbReference>
<dbReference type="InterPro" id="IPR000847">
    <property type="entry name" value="LysR_HTH_N"/>
</dbReference>
<sequence>MDLRQVEYFLAVVDHGGVTRAAEALFVAQPSVSQALRVLERELAAELFDRGGRRLVLTEAGRSFVGPARRLLDDARLAKATASRVGELRSGRLTIAALATLAVDPLPALAGEFHRRHPGVLLSVTDPGSPDDVVTEVKRGHCELGLTELPVTGVEQRGLGSQEIVLAVPAAFAAGLPDPVPLAAAASLPLVLGLADATIRKLIPETLHPVVECAHPEGVRQLVAHGAGAAFLPRTLAERELPGVPLLATEPAIRLEIGLIFRPGPLSPAAAAFIELA</sequence>
<evidence type="ECO:0000256" key="2">
    <source>
        <dbReference type="ARBA" id="ARBA00023015"/>
    </source>
</evidence>
<dbReference type="PANTHER" id="PTHR30346:SF28">
    <property type="entry name" value="HTH-TYPE TRANSCRIPTIONAL REGULATOR CYNR"/>
    <property type="match status" value="1"/>
</dbReference>
<name>A0ABS4Q6D8_9PSEU</name>
<dbReference type="PROSITE" id="PS50931">
    <property type="entry name" value="HTH_LYSR"/>
    <property type="match status" value="1"/>
</dbReference>
<dbReference type="InterPro" id="IPR036388">
    <property type="entry name" value="WH-like_DNA-bd_sf"/>
</dbReference>
<comment type="similarity">
    <text evidence="1">Belongs to the LysR transcriptional regulatory family.</text>
</comment>
<evidence type="ECO:0000256" key="4">
    <source>
        <dbReference type="ARBA" id="ARBA00023163"/>
    </source>
</evidence>
<evidence type="ECO:0000256" key="3">
    <source>
        <dbReference type="ARBA" id="ARBA00023125"/>
    </source>
</evidence>
<dbReference type="SUPFAM" id="SSF53850">
    <property type="entry name" value="Periplasmic binding protein-like II"/>
    <property type="match status" value="1"/>
</dbReference>
<dbReference type="Gene3D" id="1.10.10.10">
    <property type="entry name" value="Winged helix-like DNA-binding domain superfamily/Winged helix DNA-binding domain"/>
    <property type="match status" value="1"/>
</dbReference>
<dbReference type="SUPFAM" id="SSF46785">
    <property type="entry name" value="Winged helix' DNA-binding domain"/>
    <property type="match status" value="1"/>
</dbReference>
<proteinExistence type="inferred from homology"/>
<evidence type="ECO:0000313" key="6">
    <source>
        <dbReference type="EMBL" id="MBP2186326.1"/>
    </source>
</evidence>
<comment type="caution">
    <text evidence="6">The sequence shown here is derived from an EMBL/GenBank/DDBJ whole genome shotgun (WGS) entry which is preliminary data.</text>
</comment>
<keyword evidence="4" id="KW-0804">Transcription</keyword>
<evidence type="ECO:0000256" key="1">
    <source>
        <dbReference type="ARBA" id="ARBA00009437"/>
    </source>
</evidence>
<dbReference type="CDD" id="cd05466">
    <property type="entry name" value="PBP2_LTTR_substrate"/>
    <property type="match status" value="1"/>
</dbReference>
<protein>
    <submittedName>
        <fullName evidence="6">DNA-binding transcriptional LysR family regulator</fullName>
    </submittedName>
</protein>
<keyword evidence="2" id="KW-0805">Transcription regulation</keyword>
<dbReference type="Pfam" id="PF03466">
    <property type="entry name" value="LysR_substrate"/>
    <property type="match status" value="1"/>
</dbReference>
<dbReference type="PANTHER" id="PTHR30346">
    <property type="entry name" value="TRANSCRIPTIONAL DUAL REGULATOR HCAR-RELATED"/>
    <property type="match status" value="1"/>
</dbReference>
<dbReference type="EMBL" id="JAGGMS010000001">
    <property type="protein sequence ID" value="MBP2186326.1"/>
    <property type="molecule type" value="Genomic_DNA"/>
</dbReference>
<evidence type="ECO:0000259" key="5">
    <source>
        <dbReference type="PROSITE" id="PS50931"/>
    </source>
</evidence>
<feature type="domain" description="HTH lysR-type" evidence="5">
    <location>
        <begin position="1"/>
        <end position="58"/>
    </location>
</feature>
<dbReference type="GO" id="GO:0003677">
    <property type="term" value="F:DNA binding"/>
    <property type="evidence" value="ECO:0007669"/>
    <property type="project" value="UniProtKB-KW"/>
</dbReference>
<reference evidence="6 7" key="1">
    <citation type="submission" date="2021-03" db="EMBL/GenBank/DDBJ databases">
        <title>Sequencing the genomes of 1000 actinobacteria strains.</title>
        <authorList>
            <person name="Klenk H.-P."/>
        </authorList>
    </citation>
    <scope>NUCLEOTIDE SEQUENCE [LARGE SCALE GENOMIC DNA]</scope>
    <source>
        <strain evidence="6 7">DSM 45510</strain>
    </source>
</reference>
<dbReference type="Gene3D" id="3.40.190.290">
    <property type="match status" value="1"/>
</dbReference>
<keyword evidence="7" id="KW-1185">Reference proteome</keyword>
<gene>
    <name evidence="6" type="ORF">JOM49_007852</name>
</gene>
<organism evidence="6 7">
    <name type="scientific">Amycolatopsis magusensis</name>
    <dbReference type="NCBI Taxonomy" id="882444"/>
    <lineage>
        <taxon>Bacteria</taxon>
        <taxon>Bacillati</taxon>
        <taxon>Actinomycetota</taxon>
        <taxon>Actinomycetes</taxon>
        <taxon>Pseudonocardiales</taxon>
        <taxon>Pseudonocardiaceae</taxon>
        <taxon>Amycolatopsis</taxon>
    </lineage>
</organism>
<dbReference type="PRINTS" id="PR00039">
    <property type="entry name" value="HTHLYSR"/>
</dbReference>
<evidence type="ECO:0000313" key="7">
    <source>
        <dbReference type="Proteomes" id="UP000741013"/>
    </source>
</evidence>
<dbReference type="Proteomes" id="UP000741013">
    <property type="component" value="Unassembled WGS sequence"/>
</dbReference>
<dbReference type="InterPro" id="IPR005119">
    <property type="entry name" value="LysR_subst-bd"/>
</dbReference>
<dbReference type="RefSeq" id="WP_209669320.1">
    <property type="nucleotide sequence ID" value="NZ_JAGGMS010000001.1"/>
</dbReference>
<accession>A0ABS4Q6D8</accession>